<keyword evidence="5 11" id="KW-0500">Molybdenum</keyword>
<sequence>MAMISVAEALARVFGSIEGPVGREEVALADAIGRTLAEDVAATRDQPPFAASAMDGYAVREADLADLPRRLIVVGTSVAGRRHPGIVGPGEAVRIFTGAPIPEGADAIVIQEDTEAADDTVAVRAKEPPGRYIRPAGLDFRQGETLVRAGQRLDARLITLAASAGRASLLVRRRPRVAVLATGDELVRPGETPGPDQIVASNPYGLRALIERAGGEMLDLGIARDTLDDLGRRIEAARAAKADLLVTLGGASVGDHDLVQQALAGAGMELGFWRVALRPGKPLMNGRLGRMLLLGLPGNPVSSIVCGILFVVPAIRALLGDPAAGEDPTEAAVLGAALPTNDQRQDYMRARLERRSDGPDRAVAHGRQDSSMVAVLAGSDALIVRKPHEPAAAEGDACRIIRLDRFC</sequence>
<dbReference type="Gene3D" id="3.90.105.10">
    <property type="entry name" value="Molybdopterin biosynthesis moea protein, domain 2"/>
    <property type="match status" value="1"/>
</dbReference>
<dbReference type="InterPro" id="IPR005110">
    <property type="entry name" value="MoeA_linker/N"/>
</dbReference>
<dbReference type="Pfam" id="PF00994">
    <property type="entry name" value="MoCF_biosynth"/>
    <property type="match status" value="1"/>
</dbReference>
<feature type="domain" description="MoaB/Mog" evidence="12">
    <location>
        <begin position="178"/>
        <end position="317"/>
    </location>
</feature>
<evidence type="ECO:0000256" key="10">
    <source>
        <dbReference type="ARBA" id="ARBA00047317"/>
    </source>
</evidence>
<dbReference type="FunFam" id="2.170.190.11:FF:000001">
    <property type="entry name" value="Molybdopterin molybdenumtransferase"/>
    <property type="match status" value="1"/>
</dbReference>
<evidence type="ECO:0000256" key="2">
    <source>
        <dbReference type="ARBA" id="ARBA00002901"/>
    </source>
</evidence>
<dbReference type="InterPro" id="IPR038987">
    <property type="entry name" value="MoeA-like"/>
</dbReference>
<comment type="function">
    <text evidence="2 11">Catalyzes the insertion of molybdate into adenylated molybdopterin with the concomitant release of AMP.</text>
</comment>
<evidence type="ECO:0000256" key="11">
    <source>
        <dbReference type="RuleBase" id="RU365090"/>
    </source>
</evidence>
<dbReference type="AlphaFoldDB" id="A0A4R7C7L4"/>
<evidence type="ECO:0000256" key="6">
    <source>
        <dbReference type="ARBA" id="ARBA00022679"/>
    </source>
</evidence>
<dbReference type="Proteomes" id="UP000295122">
    <property type="component" value="Unassembled WGS sequence"/>
</dbReference>
<evidence type="ECO:0000256" key="5">
    <source>
        <dbReference type="ARBA" id="ARBA00022505"/>
    </source>
</evidence>
<dbReference type="NCBIfam" id="NF045515">
    <property type="entry name" value="Glp_gephyrin"/>
    <property type="match status" value="1"/>
</dbReference>
<dbReference type="CDD" id="cd00887">
    <property type="entry name" value="MoeA"/>
    <property type="match status" value="1"/>
</dbReference>
<dbReference type="UniPathway" id="UPA00344"/>
<evidence type="ECO:0000256" key="1">
    <source>
        <dbReference type="ARBA" id="ARBA00001946"/>
    </source>
</evidence>
<dbReference type="Gene3D" id="2.40.340.10">
    <property type="entry name" value="MoeA, C-terminal, domain IV"/>
    <property type="match status" value="1"/>
</dbReference>
<dbReference type="InterPro" id="IPR036425">
    <property type="entry name" value="MoaB/Mog-like_dom_sf"/>
</dbReference>
<keyword evidence="6 11" id="KW-0808">Transferase</keyword>
<comment type="similarity">
    <text evidence="4 11">Belongs to the MoeA family.</text>
</comment>
<evidence type="ECO:0000256" key="7">
    <source>
        <dbReference type="ARBA" id="ARBA00022723"/>
    </source>
</evidence>
<keyword evidence="14" id="KW-1185">Reference proteome</keyword>
<keyword evidence="8 11" id="KW-0460">Magnesium</keyword>
<evidence type="ECO:0000256" key="3">
    <source>
        <dbReference type="ARBA" id="ARBA00005046"/>
    </source>
</evidence>
<proteinExistence type="inferred from homology"/>
<dbReference type="FunFam" id="3.40.980.10:FF:000004">
    <property type="entry name" value="Molybdopterin molybdenumtransferase"/>
    <property type="match status" value="1"/>
</dbReference>
<evidence type="ECO:0000313" key="13">
    <source>
        <dbReference type="EMBL" id="TDR94398.1"/>
    </source>
</evidence>
<dbReference type="PANTHER" id="PTHR10192">
    <property type="entry name" value="MOLYBDOPTERIN BIOSYNTHESIS PROTEIN"/>
    <property type="match status" value="1"/>
</dbReference>
<dbReference type="SUPFAM" id="SSF53218">
    <property type="entry name" value="Molybdenum cofactor biosynthesis proteins"/>
    <property type="match status" value="1"/>
</dbReference>
<dbReference type="Gene3D" id="2.170.190.11">
    <property type="entry name" value="Molybdopterin biosynthesis moea protein, domain 3"/>
    <property type="match status" value="1"/>
</dbReference>
<evidence type="ECO:0000256" key="8">
    <source>
        <dbReference type="ARBA" id="ARBA00022842"/>
    </source>
</evidence>
<evidence type="ECO:0000313" key="14">
    <source>
        <dbReference type="Proteomes" id="UP000295122"/>
    </source>
</evidence>
<dbReference type="SUPFAM" id="SSF63882">
    <property type="entry name" value="MoeA N-terminal region -like"/>
    <property type="match status" value="1"/>
</dbReference>
<comment type="caution">
    <text evidence="13">The sequence shown here is derived from an EMBL/GenBank/DDBJ whole genome shotgun (WGS) entry which is preliminary data.</text>
</comment>
<keyword evidence="9 11" id="KW-0501">Molybdenum cofactor biosynthesis</keyword>
<dbReference type="GO" id="GO:0005829">
    <property type="term" value="C:cytosol"/>
    <property type="evidence" value="ECO:0007669"/>
    <property type="project" value="TreeGrafter"/>
</dbReference>
<organism evidence="13 14">
    <name type="scientific">Enterovirga rhinocerotis</name>
    <dbReference type="NCBI Taxonomy" id="1339210"/>
    <lineage>
        <taxon>Bacteria</taxon>
        <taxon>Pseudomonadati</taxon>
        <taxon>Pseudomonadota</taxon>
        <taxon>Alphaproteobacteria</taxon>
        <taxon>Hyphomicrobiales</taxon>
        <taxon>Methylobacteriaceae</taxon>
        <taxon>Enterovirga</taxon>
    </lineage>
</organism>
<evidence type="ECO:0000256" key="4">
    <source>
        <dbReference type="ARBA" id="ARBA00010763"/>
    </source>
</evidence>
<dbReference type="GO" id="GO:0006777">
    <property type="term" value="P:Mo-molybdopterin cofactor biosynthetic process"/>
    <property type="evidence" value="ECO:0007669"/>
    <property type="project" value="UniProtKB-UniRule"/>
</dbReference>
<dbReference type="RefSeq" id="WP_133769296.1">
    <property type="nucleotide sequence ID" value="NZ_SNZR01000011.1"/>
</dbReference>
<dbReference type="OrthoDB" id="9804758at2"/>
<dbReference type="InterPro" id="IPR036688">
    <property type="entry name" value="MoeA_C_domain_IV_sf"/>
</dbReference>
<dbReference type="SUPFAM" id="SSF63867">
    <property type="entry name" value="MoeA C-terminal domain-like"/>
    <property type="match status" value="1"/>
</dbReference>
<dbReference type="InterPro" id="IPR005111">
    <property type="entry name" value="MoeA_C_domain_IV"/>
</dbReference>
<comment type="cofactor">
    <cofactor evidence="1 11">
        <name>Mg(2+)</name>
        <dbReference type="ChEBI" id="CHEBI:18420"/>
    </cofactor>
</comment>
<dbReference type="Gene3D" id="3.40.980.10">
    <property type="entry name" value="MoaB/Mog-like domain"/>
    <property type="match status" value="1"/>
</dbReference>
<dbReference type="GO" id="GO:0046872">
    <property type="term" value="F:metal ion binding"/>
    <property type="evidence" value="ECO:0007669"/>
    <property type="project" value="UniProtKB-UniRule"/>
</dbReference>
<dbReference type="PANTHER" id="PTHR10192:SF5">
    <property type="entry name" value="GEPHYRIN"/>
    <property type="match status" value="1"/>
</dbReference>
<dbReference type="InterPro" id="IPR001453">
    <property type="entry name" value="MoaB/Mog_dom"/>
</dbReference>
<accession>A0A4R7C7L4</accession>
<keyword evidence="7 11" id="KW-0479">Metal-binding</keyword>
<dbReference type="EC" id="2.10.1.1" evidence="11"/>
<comment type="pathway">
    <text evidence="3 11">Cofactor biosynthesis; molybdopterin biosynthesis.</text>
</comment>
<protein>
    <recommendedName>
        <fullName evidence="11">Molybdopterin molybdenumtransferase</fullName>
        <ecNumber evidence="11">2.10.1.1</ecNumber>
    </recommendedName>
</protein>
<dbReference type="SMART" id="SM00852">
    <property type="entry name" value="MoCF_biosynth"/>
    <property type="match status" value="1"/>
</dbReference>
<name>A0A4R7C7L4_9HYPH</name>
<dbReference type="GO" id="GO:0061599">
    <property type="term" value="F:molybdopterin molybdotransferase activity"/>
    <property type="evidence" value="ECO:0007669"/>
    <property type="project" value="UniProtKB-UniRule"/>
</dbReference>
<dbReference type="EMBL" id="SNZR01000011">
    <property type="protein sequence ID" value="TDR94398.1"/>
    <property type="molecule type" value="Genomic_DNA"/>
</dbReference>
<dbReference type="Pfam" id="PF03453">
    <property type="entry name" value="MoeA_N"/>
    <property type="match status" value="1"/>
</dbReference>
<evidence type="ECO:0000259" key="12">
    <source>
        <dbReference type="SMART" id="SM00852"/>
    </source>
</evidence>
<evidence type="ECO:0000256" key="9">
    <source>
        <dbReference type="ARBA" id="ARBA00023150"/>
    </source>
</evidence>
<reference evidence="13 14" key="1">
    <citation type="submission" date="2019-03" db="EMBL/GenBank/DDBJ databases">
        <title>Genomic Encyclopedia of Type Strains, Phase IV (KMG-IV): sequencing the most valuable type-strain genomes for metagenomic binning, comparative biology and taxonomic classification.</title>
        <authorList>
            <person name="Goeker M."/>
        </authorList>
    </citation>
    <scope>NUCLEOTIDE SEQUENCE [LARGE SCALE GENOMIC DNA]</scope>
    <source>
        <strain evidence="13 14">DSM 25903</strain>
    </source>
</reference>
<dbReference type="InterPro" id="IPR036135">
    <property type="entry name" value="MoeA_linker/N_sf"/>
</dbReference>
<comment type="catalytic activity">
    <reaction evidence="10">
        <text>adenylyl-molybdopterin + molybdate = Mo-molybdopterin + AMP + H(+)</text>
        <dbReference type="Rhea" id="RHEA:35047"/>
        <dbReference type="ChEBI" id="CHEBI:15378"/>
        <dbReference type="ChEBI" id="CHEBI:36264"/>
        <dbReference type="ChEBI" id="CHEBI:62727"/>
        <dbReference type="ChEBI" id="CHEBI:71302"/>
        <dbReference type="ChEBI" id="CHEBI:456215"/>
        <dbReference type="EC" id="2.10.1.1"/>
    </reaction>
</comment>
<dbReference type="Pfam" id="PF03454">
    <property type="entry name" value="MoeA_C"/>
    <property type="match status" value="1"/>
</dbReference>
<gene>
    <name evidence="13" type="ORF">EV668_1685</name>
</gene>